<proteinExistence type="predicted"/>
<accession>A0ABN9A5L8</accession>
<dbReference type="EMBL" id="OX460344">
    <property type="protein sequence ID" value="CAI9181607.1"/>
    <property type="molecule type" value="Genomic_DNA"/>
</dbReference>
<reference evidence="1" key="1">
    <citation type="submission" date="2023-04" db="EMBL/GenBank/DDBJ databases">
        <authorList>
            <consortium name="ELIXIR-Norway"/>
        </authorList>
    </citation>
    <scope>NUCLEOTIDE SEQUENCE [LARGE SCALE GENOMIC DNA]</scope>
</reference>
<organism evidence="1 2">
    <name type="scientific">Rangifer tarandus platyrhynchus</name>
    <name type="common">Svalbard reindeer</name>
    <dbReference type="NCBI Taxonomy" id="3082113"/>
    <lineage>
        <taxon>Eukaryota</taxon>
        <taxon>Metazoa</taxon>
        <taxon>Chordata</taxon>
        <taxon>Craniata</taxon>
        <taxon>Vertebrata</taxon>
        <taxon>Euteleostomi</taxon>
        <taxon>Mammalia</taxon>
        <taxon>Eutheria</taxon>
        <taxon>Laurasiatheria</taxon>
        <taxon>Artiodactyla</taxon>
        <taxon>Ruminantia</taxon>
        <taxon>Pecora</taxon>
        <taxon>Cervidae</taxon>
        <taxon>Odocoileinae</taxon>
        <taxon>Rangifer</taxon>
    </lineage>
</organism>
<protein>
    <submittedName>
        <fullName evidence="1">Uncharacterized protein</fullName>
    </submittedName>
</protein>
<evidence type="ECO:0000313" key="2">
    <source>
        <dbReference type="Proteomes" id="UP001176941"/>
    </source>
</evidence>
<gene>
    <name evidence="1" type="ORF">MRATA1EN1_LOCUS30569</name>
</gene>
<keyword evidence="2" id="KW-1185">Reference proteome</keyword>
<evidence type="ECO:0000313" key="1">
    <source>
        <dbReference type="EMBL" id="CAI9181607.1"/>
    </source>
</evidence>
<sequence>MLRRPLHMRLTHHWASPTPSFLGMLISHRWSFPSWVIQHNTGHAFICLIHNTMLKGSLAITPRKVTISPRVETRQCQVEQEQLDVFSAFSQLEDRGFRLGTRKLRRAR</sequence>
<name>A0ABN9A5L8_RANTA</name>
<dbReference type="Proteomes" id="UP001176941">
    <property type="component" value="Chromosome Y"/>
</dbReference>